<name>A0ABR4HHS9_9EURO</name>
<dbReference type="InterPro" id="IPR004045">
    <property type="entry name" value="Glutathione_S-Trfase_N"/>
</dbReference>
<evidence type="ECO:0008006" key="5">
    <source>
        <dbReference type="Google" id="ProtNLM"/>
    </source>
</evidence>
<evidence type="ECO:0000313" key="4">
    <source>
        <dbReference type="Proteomes" id="UP001610334"/>
    </source>
</evidence>
<gene>
    <name evidence="3" type="ORF">BJX63DRAFT_431066</name>
</gene>
<keyword evidence="4" id="KW-1185">Reference proteome</keyword>
<evidence type="ECO:0000259" key="2">
    <source>
        <dbReference type="Pfam" id="PF22041"/>
    </source>
</evidence>
<proteinExistence type="predicted"/>
<dbReference type="Gene3D" id="3.40.30.10">
    <property type="entry name" value="Glutaredoxin"/>
    <property type="match status" value="1"/>
</dbReference>
<dbReference type="EMBL" id="JBFXLT010000030">
    <property type="protein sequence ID" value="KAL2814961.1"/>
    <property type="molecule type" value="Genomic_DNA"/>
</dbReference>
<organism evidence="3 4">
    <name type="scientific">Aspergillus granulosus</name>
    <dbReference type="NCBI Taxonomy" id="176169"/>
    <lineage>
        <taxon>Eukaryota</taxon>
        <taxon>Fungi</taxon>
        <taxon>Dikarya</taxon>
        <taxon>Ascomycota</taxon>
        <taxon>Pezizomycotina</taxon>
        <taxon>Eurotiomycetes</taxon>
        <taxon>Eurotiomycetidae</taxon>
        <taxon>Eurotiales</taxon>
        <taxon>Aspergillaceae</taxon>
        <taxon>Aspergillus</taxon>
        <taxon>Aspergillus subgen. Nidulantes</taxon>
    </lineage>
</organism>
<accession>A0ABR4HHS9</accession>
<dbReference type="SUPFAM" id="SSF47616">
    <property type="entry name" value="GST C-terminal domain-like"/>
    <property type="match status" value="1"/>
</dbReference>
<feature type="domain" description="GST N-terminal" evidence="1">
    <location>
        <begin position="23"/>
        <end position="103"/>
    </location>
</feature>
<comment type="caution">
    <text evidence="3">The sequence shown here is derived from an EMBL/GenBank/DDBJ whole genome shotgun (WGS) entry which is preliminary data.</text>
</comment>
<dbReference type="Proteomes" id="UP001610334">
    <property type="component" value="Unassembled WGS sequence"/>
</dbReference>
<dbReference type="Pfam" id="PF13409">
    <property type="entry name" value="GST_N_2"/>
    <property type="match status" value="1"/>
</dbReference>
<sequence>MADSTPVHFFDILSDLPGPTKAWSPNTLKTRTILNFKGVPYTQTYVSYPDIVPLLESLSVPPHPEGTAAAPHTLPAIVHPTVKSNPHGALMDSLPIARHLEELYPTPTIFPSGHASYALAVAVEKLMRDSLVAGYSLIIPPIRDILDPRGQEYYARTRATKAFLGKPIEEARPTDEGEIQALVEKMKKEIRPLVVMLKGKTGKTGPFFEGEKVGYADLIYISYMVWYKRADEKIWEELTQLGDGELRALWDAAYPWVEGQGEDREWKIPQ</sequence>
<evidence type="ECO:0000259" key="1">
    <source>
        <dbReference type="Pfam" id="PF13409"/>
    </source>
</evidence>
<reference evidence="3 4" key="1">
    <citation type="submission" date="2024-07" db="EMBL/GenBank/DDBJ databases">
        <title>Section-level genome sequencing and comparative genomics of Aspergillus sections Usti and Cavernicolus.</title>
        <authorList>
            <consortium name="Lawrence Berkeley National Laboratory"/>
            <person name="Nybo J.L."/>
            <person name="Vesth T.C."/>
            <person name="Theobald S."/>
            <person name="Frisvad J.C."/>
            <person name="Larsen T.O."/>
            <person name="Kjaerboelling I."/>
            <person name="Rothschild-Mancinelli K."/>
            <person name="Lyhne E.K."/>
            <person name="Kogle M.E."/>
            <person name="Barry K."/>
            <person name="Clum A."/>
            <person name="Na H."/>
            <person name="Ledsgaard L."/>
            <person name="Lin J."/>
            <person name="Lipzen A."/>
            <person name="Kuo A."/>
            <person name="Riley R."/>
            <person name="Mondo S."/>
            <person name="Labutti K."/>
            <person name="Haridas S."/>
            <person name="Pangalinan J."/>
            <person name="Salamov A.A."/>
            <person name="Simmons B.A."/>
            <person name="Magnuson J.K."/>
            <person name="Chen J."/>
            <person name="Drula E."/>
            <person name="Henrissat B."/>
            <person name="Wiebenga A."/>
            <person name="Lubbers R.J."/>
            <person name="Gomes A.C."/>
            <person name="Makela M.R."/>
            <person name="Stajich J."/>
            <person name="Grigoriev I.V."/>
            <person name="Mortensen U.H."/>
            <person name="De Vries R.P."/>
            <person name="Baker S.E."/>
            <person name="Andersen M.R."/>
        </authorList>
    </citation>
    <scope>NUCLEOTIDE SEQUENCE [LARGE SCALE GENOMIC DNA]</scope>
    <source>
        <strain evidence="3 4">CBS 588.65</strain>
    </source>
</reference>
<dbReference type="InterPro" id="IPR036249">
    <property type="entry name" value="Thioredoxin-like_sf"/>
</dbReference>
<evidence type="ECO:0000313" key="3">
    <source>
        <dbReference type="EMBL" id="KAL2814961.1"/>
    </source>
</evidence>
<protein>
    <recommendedName>
        <fullName evidence="5">GST N-terminal domain-containing protein</fullName>
    </recommendedName>
</protein>
<feature type="domain" description="Glutathione S-transferase UstS-like C-terminal" evidence="2">
    <location>
        <begin position="118"/>
        <end position="255"/>
    </location>
</feature>
<dbReference type="InterPro" id="IPR054416">
    <property type="entry name" value="GST_UstS-like_C"/>
</dbReference>
<dbReference type="SUPFAM" id="SSF52833">
    <property type="entry name" value="Thioredoxin-like"/>
    <property type="match status" value="1"/>
</dbReference>
<dbReference type="Gene3D" id="1.20.1050.10">
    <property type="match status" value="1"/>
</dbReference>
<dbReference type="InterPro" id="IPR036282">
    <property type="entry name" value="Glutathione-S-Trfase_C_sf"/>
</dbReference>
<dbReference type="Pfam" id="PF22041">
    <property type="entry name" value="GST_C_7"/>
    <property type="match status" value="1"/>
</dbReference>